<feature type="compositionally biased region" description="Low complexity" evidence="4">
    <location>
        <begin position="49"/>
        <end position="58"/>
    </location>
</feature>
<dbReference type="EMBL" id="BRYB01000520">
    <property type="protein sequence ID" value="GMI31684.1"/>
    <property type="molecule type" value="Genomic_DNA"/>
</dbReference>
<feature type="compositionally biased region" description="Low complexity" evidence="4">
    <location>
        <begin position="31"/>
        <end position="40"/>
    </location>
</feature>
<dbReference type="SMART" id="SM00033">
    <property type="entry name" value="CH"/>
    <property type="match status" value="1"/>
</dbReference>
<proteinExistence type="predicted"/>
<evidence type="ECO:0000313" key="6">
    <source>
        <dbReference type="EMBL" id="GMI31684.1"/>
    </source>
</evidence>
<organism evidence="6 7">
    <name type="scientific">Tetraparma gracilis</name>
    <dbReference type="NCBI Taxonomy" id="2962635"/>
    <lineage>
        <taxon>Eukaryota</taxon>
        <taxon>Sar</taxon>
        <taxon>Stramenopiles</taxon>
        <taxon>Ochrophyta</taxon>
        <taxon>Bolidophyceae</taxon>
        <taxon>Parmales</taxon>
        <taxon>Triparmaceae</taxon>
        <taxon>Tetraparma</taxon>
    </lineage>
</organism>
<dbReference type="PANTHER" id="PTHR22706:SF1">
    <property type="entry name" value="ASSEMBLY FACTOR FOR SPINDLE MICROTUBULES"/>
    <property type="match status" value="1"/>
</dbReference>
<evidence type="ECO:0000256" key="3">
    <source>
        <dbReference type="ARBA" id="ARBA00022860"/>
    </source>
</evidence>
<feature type="compositionally biased region" description="Pro residues" evidence="4">
    <location>
        <begin position="59"/>
        <end position="74"/>
    </location>
</feature>
<dbReference type="Pfam" id="PF00307">
    <property type="entry name" value="CH"/>
    <property type="match status" value="1"/>
</dbReference>
<name>A0ABQ6MSU1_9STRA</name>
<dbReference type="PROSITE" id="PS50021">
    <property type="entry name" value="CH"/>
    <property type="match status" value="1"/>
</dbReference>
<keyword evidence="7" id="KW-1185">Reference proteome</keyword>
<sequence>MSTSLPPRAPLTPTRSNENQGSLADPPPTKPSATAAAPAASAPPPAPAPSGSSSLLAFSPPPKPFPPPFPAPPPSPPVLTLAKFSPGSFLDYGASHPPGLPAPLPVLLSNPSPFPVSVSCAGACTFQLHPQSITVPPSSTAPAQLVWTPAAGGRARELVRLRLAAGGRSLGALQVTCVGEALGAPEPTRGRPGKGRPGKGRPAGRSGGGRPKLAVATGGAAGPPAAGAAKPRASTTPSLSLPKPRPRRSLAAAQPALSWEEKQAHAFASWLNYQFEPPEAVMHEDELSLLLESPSAAAATASQDRTALRTLLLHRRSAATRKAALAVYNSAPFAELRARLRAEIAGGGLAVRRDRDTHADLGLRGQLSEALLSYHPDWLRASLEAAFGEGAAAALAKPGPRARKLKAFVATHVLSDAPTLAKYTAGQRVKVPSGKFEREYKEELGRVTLERVLVQVAFLDRARGGGETPCLFKKDSAVKSTKALLINLCRDFLSGEGDFIKHLTHMGFPPTYEQAFVDEYDFKVSDLSADLRDGVRLCRLAEILTGTPNKSLSRQLRVPAVSRLQKLHNTNLALACLSGAGVDTSNLSAKDVVDGNNKGVFALLWRCLVHFKLSQLINKDVLIQEIKD</sequence>
<evidence type="ECO:0000259" key="5">
    <source>
        <dbReference type="PROSITE" id="PS50021"/>
    </source>
</evidence>
<evidence type="ECO:0000256" key="2">
    <source>
        <dbReference type="ARBA" id="ARBA00022490"/>
    </source>
</evidence>
<evidence type="ECO:0000256" key="4">
    <source>
        <dbReference type="SAM" id="MobiDB-lite"/>
    </source>
</evidence>
<dbReference type="CDD" id="cd21223">
    <property type="entry name" value="CH_ASPM_rpt1"/>
    <property type="match status" value="1"/>
</dbReference>
<dbReference type="SUPFAM" id="SSF47576">
    <property type="entry name" value="Calponin-homology domain, CH-domain"/>
    <property type="match status" value="1"/>
</dbReference>
<comment type="subcellular location">
    <subcellularLocation>
        <location evidence="1">Cytoplasm</location>
    </subcellularLocation>
</comment>
<keyword evidence="3" id="KW-0112">Calmodulin-binding</keyword>
<feature type="region of interest" description="Disordered" evidence="4">
    <location>
        <begin position="182"/>
        <end position="256"/>
    </location>
</feature>
<protein>
    <recommendedName>
        <fullName evidence="5">Calponin-homology (CH) domain-containing protein</fullName>
    </recommendedName>
</protein>
<feature type="domain" description="Calponin-homology (CH)" evidence="5">
    <location>
        <begin position="479"/>
        <end position="612"/>
    </location>
</feature>
<dbReference type="Gene3D" id="1.10.418.10">
    <property type="entry name" value="Calponin-like domain"/>
    <property type="match status" value="1"/>
</dbReference>
<feature type="compositionally biased region" description="Low complexity" evidence="4">
    <location>
        <begin position="211"/>
        <end position="242"/>
    </location>
</feature>
<dbReference type="InterPro" id="IPR001715">
    <property type="entry name" value="CH_dom"/>
</dbReference>
<dbReference type="InterPro" id="IPR051185">
    <property type="entry name" value="ASPM"/>
</dbReference>
<dbReference type="Proteomes" id="UP001165060">
    <property type="component" value="Unassembled WGS sequence"/>
</dbReference>
<feature type="region of interest" description="Disordered" evidence="4">
    <location>
        <begin position="1"/>
        <end position="74"/>
    </location>
</feature>
<dbReference type="PANTHER" id="PTHR22706">
    <property type="entry name" value="ASSEMBLY FACTOR FOR SPINDLE MICROTUBULES"/>
    <property type="match status" value="1"/>
</dbReference>
<gene>
    <name evidence="6" type="ORF">TeGR_g14159</name>
</gene>
<dbReference type="InterPro" id="IPR036872">
    <property type="entry name" value="CH_dom_sf"/>
</dbReference>
<evidence type="ECO:0000313" key="7">
    <source>
        <dbReference type="Proteomes" id="UP001165060"/>
    </source>
</evidence>
<keyword evidence="2" id="KW-0963">Cytoplasm</keyword>
<evidence type="ECO:0000256" key="1">
    <source>
        <dbReference type="ARBA" id="ARBA00004496"/>
    </source>
</evidence>
<comment type="caution">
    <text evidence="6">The sequence shown here is derived from an EMBL/GenBank/DDBJ whole genome shotgun (WGS) entry which is preliminary data.</text>
</comment>
<reference evidence="6 7" key="1">
    <citation type="journal article" date="2023" name="Commun. Biol.">
        <title>Genome analysis of Parmales, the sister group of diatoms, reveals the evolutionary specialization of diatoms from phago-mixotrophs to photoautotrophs.</title>
        <authorList>
            <person name="Ban H."/>
            <person name="Sato S."/>
            <person name="Yoshikawa S."/>
            <person name="Yamada K."/>
            <person name="Nakamura Y."/>
            <person name="Ichinomiya M."/>
            <person name="Sato N."/>
            <person name="Blanc-Mathieu R."/>
            <person name="Endo H."/>
            <person name="Kuwata A."/>
            <person name="Ogata H."/>
        </authorList>
    </citation>
    <scope>NUCLEOTIDE SEQUENCE [LARGE SCALE GENOMIC DNA]</scope>
</reference>
<feature type="non-terminal residue" evidence="6">
    <location>
        <position position="628"/>
    </location>
</feature>
<accession>A0ABQ6MSU1</accession>
<feature type="compositionally biased region" description="Polar residues" evidence="4">
    <location>
        <begin position="13"/>
        <end position="22"/>
    </location>
</feature>